<evidence type="ECO:0000313" key="2">
    <source>
        <dbReference type="Proteomes" id="UP000471166"/>
    </source>
</evidence>
<sequence length="196" mass="21265">MIGRRAQVETSEHAGPGVAQVWGFGCVDEATAHDQECMPFTTAELAVGGAVLEYAFGLHEQIPGIWGYGLGYLGPIRSLAPGVPMAGDARRAIAEGRMDDGQVWELEFSAVIYDARGRMHTATLPLLTPTGLPTFTHTDIATKTDEFVDAFHADGIDTDLWFAALALDIWRNERLLHRLLPRLSALNPADFSDDSG</sequence>
<name>A0A6P1CXD0_9NOCA</name>
<dbReference type="EMBL" id="JAAGVB010000075">
    <property type="protein sequence ID" value="NEW36432.1"/>
    <property type="molecule type" value="Genomic_DNA"/>
</dbReference>
<comment type="caution">
    <text evidence="1">The sequence shown here is derived from an EMBL/GenBank/DDBJ whole genome shotgun (WGS) entry which is preliminary data.</text>
</comment>
<evidence type="ECO:0000313" key="1">
    <source>
        <dbReference type="EMBL" id="NEW36432.1"/>
    </source>
</evidence>
<reference evidence="1 2" key="1">
    <citation type="submission" date="2020-01" db="EMBL/GenBank/DDBJ databases">
        <title>Genetics and antimicrobial susceptibilities of Nocardia species isolated from the soil; a comparison with species isolated from humans.</title>
        <authorList>
            <person name="Carrasco G."/>
            <person name="Monzon S."/>
            <person name="Sansegundo M."/>
            <person name="Garcia E."/>
            <person name="Garrido N."/>
            <person name="Medina M.J."/>
            <person name="Villalon P."/>
            <person name="Ramirez-Arocha A.C."/>
            <person name="Jimenez P."/>
            <person name="Cuesta I."/>
            <person name="Valdezate S."/>
        </authorList>
    </citation>
    <scope>NUCLEOTIDE SEQUENCE [LARGE SCALE GENOMIC DNA]</scope>
    <source>
        <strain evidence="1 2">CNM20110626</strain>
    </source>
</reference>
<dbReference type="AlphaFoldDB" id="A0A6P1CXD0"/>
<organism evidence="1 2">
    <name type="scientific">Nocardia cyriacigeorgica</name>
    <dbReference type="NCBI Taxonomy" id="135487"/>
    <lineage>
        <taxon>Bacteria</taxon>
        <taxon>Bacillati</taxon>
        <taxon>Actinomycetota</taxon>
        <taxon>Actinomycetes</taxon>
        <taxon>Mycobacteriales</taxon>
        <taxon>Nocardiaceae</taxon>
        <taxon>Nocardia</taxon>
    </lineage>
</organism>
<accession>A0A6P1CXD0</accession>
<dbReference type="RefSeq" id="WP_163847926.1">
    <property type="nucleotide sequence ID" value="NZ_JAAGVB010000075.1"/>
</dbReference>
<gene>
    <name evidence="1" type="ORF">GV791_28295</name>
</gene>
<dbReference type="PROSITE" id="PS51257">
    <property type="entry name" value="PROKAR_LIPOPROTEIN"/>
    <property type="match status" value="1"/>
</dbReference>
<protein>
    <submittedName>
        <fullName evidence="1">Uncharacterized protein</fullName>
    </submittedName>
</protein>
<proteinExistence type="predicted"/>
<dbReference type="Proteomes" id="UP000471166">
    <property type="component" value="Unassembled WGS sequence"/>
</dbReference>